<dbReference type="Pfam" id="PF00698">
    <property type="entry name" value="Acyl_transf_1"/>
    <property type="match status" value="1"/>
</dbReference>
<dbReference type="Proteomes" id="UP000467305">
    <property type="component" value="Unassembled WGS sequence"/>
</dbReference>
<sequence>MSNKNKPIAIVGIGCRFPGSSTSAEKFWEMMLNETDTIGNVPADRWNSKKYYSNNDKRSGKIRAEQGGFLTENALDFDSLFFDMSPRESESLDPQQRMLMEVAYEALENAGLSLENVKGSNTGVFVGGFMLDNLVTQTSSKNQYHINSHTISGVAMTMLSNRLSYVFDLKGPSLSIDTACSSSLIATHYACQSIWNGESSMAMVGGVNYMLSPESSILMSKGKFLSKHSRCKAFDSDAAGYVRGEGAGIVILKPLEDAIRDNDRIYATIVGTGANQDGRTNGITVPNPDSQLQLIRKIYKENEIDKNKVHYVEAHGTGTAVGDPIEFGTLNKALSEDGKRDIKCLVGSVKTNIGHLEAASGVAGLIKAALCLNKNQVPANLHFKNPNPALHYEESNLRVPTSLECLPENEDSYASVNSFGFGGANAHVVLKQHNINSIEKEGNSLKTNHFIFPISAKSTTALKELAIEYKNCINENSEEFDQILSNAIYRRTNHSERLSIFGTSRQDLIDKLEAYEEDILLKGVHQGSSLGKKPKVVFIYTGMGPQWWKMGRELMETEPVFKQAIMKCDAEFKIISGWSIYEELIKPEESSMIRETNIAQPANFVIQVGLTKLLAHYGIIPDAVMGHSVGEVASVYASGALTLKEALTVSYYRSSLQHSITQGKGTMLAVGLPESEVEETISKYDNVSIAAVNAPTSVTISGNTESLKKLKEKYDALGVFCRLLDVSVPYHSPLMKLVKEYLLDALKEVKGNETKIDLYSTVTGGLIKGNQIDNNYWYNNVREPVLFSKTIETILEDDYTVFLEVGPHPVLKNSIKECTKNRKDCNLIQTLNKREEEQVNFYENISKLFTLGYPLKWDRWIDKLPFMQIPTYPWQKQYLWRNNNTKTETLSNKISNLSFKEKVHGPSDAYIFELNEFFFPFLNDHIVHEKVVFPGAGYIGIAIDMYLNEVSQEAPFQLENVNFHKVLMIDEDEIQNLYVSMNTKNGSYSIESKNGQEDTDWVRMSSGKFAIGSFREESPEIAINQIFEELTTKVTPEEVYTKLSQSKLDYGPYFRCIKDLRLGGEELVANIVIHEDLEEASKDYFIHPTLLDACFQTTIALANMDVVPVSINKVHCYEAPDKNIFCYSKLKYIDDQSTVTDITICNEEGKVFMLLEGFKCKRLVNNELQSDDFLKKNFFKTEWIKEKESISNPEVHQDTLTYIFTNDYISCLPLKEFVNGSSIILELGNDYKKIEEDHYKINLENIDILNAIYNTSYKEIKLVLMPSLGMSGVHSDLEMSERCLKQVMPLFNIVKAFSENKGGNIKLSILTQGSQKVLEHDIISFPEQSTLHGLGRLIVNELSNCKVELIDIEKSQSKNIFQEQLEIVGKIINTNNVFFKELAIRNGLIYDKSMINLEMDEQMKLETINFEEEPLVLQVPTNPNSQSFYFNPLKCQELKADEVEILVENTVLSKLDCQKLSLKFSNEQIDKTFAEKNLGIECAGTISNIGSDVTRFKVGDKVLAIAPGTFQSYTTTSEHLVVKCPTDLTNGASGVILSYLTAIYCLRDKAGIEKGDKILIHNATNGIGLAAINYAKYVGAEIFVTIESEENKAFLEGLGIKNIYSSTSLEFANHIKKVTNGIGVDIILSSDSGEVAYQNFSSLAPYGVYLDISKKDVISYASKDMRFFNHNLSYLAIDIDRLLTEKKEKTSGLLQEIAANIASRVLAPLPTKNFTIDQLFEAFNEVKDNNTLGNVVIDFSNNPVEVMRKEEGSIKEDGTYLITGGTGGLGMEIAKWLVDKGAMNLALLSRSGLKTKKAILDVKTMKKQGVNVQVYTGDISKLNEMKQIFKNIKESQPELIGIFHGAMVLDDGYLLDMNEDRFLRVLKPKVDGAMNLHYLSKDLSLNNFVVFSSISSLIGNIGQANYVIANSFLDSFAHWRKGMGLPVTTVNLGVLKETGVVSRNENIEKILEGSGINGFTNEQVMKGIDFLIKEKPTQIGFFDLNWNVISKSFGKSGIALFREIDKANINVEEELTEIQIANRETILNLDLIGRNEFIVNLLQKQLGRILKIPTTNINPDKGINLLGVDSILTIELMGMIKESLAVEIAPIEFLTGPSVRQLSTKIIENSFYAFSKEEELV</sequence>
<evidence type="ECO:0000256" key="2">
    <source>
        <dbReference type="ARBA" id="ARBA00022553"/>
    </source>
</evidence>
<dbReference type="SMART" id="SM00826">
    <property type="entry name" value="PKS_DH"/>
    <property type="match status" value="1"/>
</dbReference>
<dbReference type="Pfam" id="PF08240">
    <property type="entry name" value="ADH_N"/>
    <property type="match status" value="1"/>
</dbReference>
<dbReference type="SUPFAM" id="SSF52151">
    <property type="entry name" value="FabD/lysophospholipase-like"/>
    <property type="match status" value="1"/>
</dbReference>
<dbReference type="SMART" id="SM00822">
    <property type="entry name" value="PKS_KR"/>
    <property type="match status" value="1"/>
</dbReference>
<dbReference type="GO" id="GO:0016746">
    <property type="term" value="F:acyltransferase activity"/>
    <property type="evidence" value="ECO:0007669"/>
    <property type="project" value="UniProtKB-KW"/>
</dbReference>
<organism evidence="12 13">
    <name type="scientific">Tenacibaculum aiptasiae</name>
    <dbReference type="NCBI Taxonomy" id="426481"/>
    <lineage>
        <taxon>Bacteria</taxon>
        <taxon>Pseudomonadati</taxon>
        <taxon>Bacteroidota</taxon>
        <taxon>Flavobacteriia</taxon>
        <taxon>Flavobacteriales</taxon>
        <taxon>Flavobacteriaceae</taxon>
        <taxon>Tenacibaculum</taxon>
    </lineage>
</organism>
<dbReference type="PANTHER" id="PTHR45681">
    <property type="entry name" value="POLYKETIDE SYNTHASE 44-RELATED"/>
    <property type="match status" value="1"/>
</dbReference>
<dbReference type="InterPro" id="IPR001227">
    <property type="entry name" value="Ac_transferase_dom_sf"/>
</dbReference>
<dbReference type="CDD" id="cd05195">
    <property type="entry name" value="enoyl_red"/>
    <property type="match status" value="1"/>
</dbReference>
<dbReference type="FunFam" id="3.40.47.10:FF:000019">
    <property type="entry name" value="Polyketide synthase type I"/>
    <property type="match status" value="1"/>
</dbReference>
<dbReference type="Gene3D" id="3.40.366.10">
    <property type="entry name" value="Malonyl-Coenzyme A Acyl Carrier Protein, domain 2"/>
    <property type="match status" value="1"/>
</dbReference>
<evidence type="ECO:0000259" key="11">
    <source>
        <dbReference type="PROSITE" id="PS52019"/>
    </source>
</evidence>
<evidence type="ECO:0000313" key="12">
    <source>
        <dbReference type="EMBL" id="KAB1153658.1"/>
    </source>
</evidence>
<dbReference type="Pfam" id="PF00550">
    <property type="entry name" value="PP-binding"/>
    <property type="match status" value="1"/>
</dbReference>
<dbReference type="SMART" id="SM00825">
    <property type="entry name" value="PKS_KS"/>
    <property type="match status" value="1"/>
</dbReference>
<dbReference type="InterPro" id="IPR020843">
    <property type="entry name" value="ER"/>
</dbReference>
<dbReference type="InterPro" id="IPR032821">
    <property type="entry name" value="PKS_assoc"/>
</dbReference>
<reference evidence="12 13" key="1">
    <citation type="submission" date="2019-09" db="EMBL/GenBank/DDBJ databases">
        <authorList>
            <person name="Cao W.R."/>
        </authorList>
    </citation>
    <scope>NUCLEOTIDE SEQUENCE [LARGE SCALE GENOMIC DNA]</scope>
    <source>
        <strain evidence="13">a4</strain>
    </source>
</reference>
<evidence type="ECO:0000256" key="3">
    <source>
        <dbReference type="ARBA" id="ARBA00022679"/>
    </source>
</evidence>
<dbReference type="InterPro" id="IPR042104">
    <property type="entry name" value="PKS_dehydratase_sf"/>
</dbReference>
<dbReference type="InterPro" id="IPR011032">
    <property type="entry name" value="GroES-like_sf"/>
</dbReference>
<dbReference type="GO" id="GO:0031177">
    <property type="term" value="F:phosphopantetheine binding"/>
    <property type="evidence" value="ECO:0007669"/>
    <property type="project" value="InterPro"/>
</dbReference>
<dbReference type="RefSeq" id="WP_150901197.1">
    <property type="nucleotide sequence ID" value="NZ_WAAU01000031.1"/>
</dbReference>
<keyword evidence="6" id="KW-0012">Acyltransferase</keyword>
<dbReference type="InterPro" id="IPR013968">
    <property type="entry name" value="PKS_KR"/>
</dbReference>
<dbReference type="SMART" id="SM00823">
    <property type="entry name" value="PKS_PP"/>
    <property type="match status" value="1"/>
</dbReference>
<dbReference type="InterPro" id="IPR036736">
    <property type="entry name" value="ACP-like_sf"/>
</dbReference>
<keyword evidence="1" id="KW-0596">Phosphopantetheine</keyword>
<keyword evidence="3" id="KW-0808">Transferase</keyword>
<dbReference type="InterPro" id="IPR020841">
    <property type="entry name" value="PKS_Beta-ketoAc_synthase_dom"/>
</dbReference>
<dbReference type="FunFam" id="3.40.366.10:FF:000002">
    <property type="entry name" value="Probable polyketide synthase 2"/>
    <property type="match status" value="1"/>
</dbReference>
<dbReference type="InterPro" id="IPR049552">
    <property type="entry name" value="PKS_DH_N"/>
</dbReference>
<dbReference type="SUPFAM" id="SSF53901">
    <property type="entry name" value="Thiolase-like"/>
    <property type="match status" value="1"/>
</dbReference>
<feature type="domain" description="PKS/mFAS DH" evidence="11">
    <location>
        <begin position="887"/>
        <end position="1169"/>
    </location>
</feature>
<dbReference type="InterPro" id="IPR049900">
    <property type="entry name" value="PKS_mFAS_DH"/>
</dbReference>
<dbReference type="Pfam" id="PF21089">
    <property type="entry name" value="PKS_DH_N"/>
    <property type="match status" value="1"/>
</dbReference>
<dbReference type="GO" id="GO:0016491">
    <property type="term" value="F:oxidoreductase activity"/>
    <property type="evidence" value="ECO:0007669"/>
    <property type="project" value="InterPro"/>
</dbReference>
<dbReference type="SUPFAM" id="SSF47336">
    <property type="entry name" value="ACP-like"/>
    <property type="match status" value="1"/>
</dbReference>
<dbReference type="InterPro" id="IPR057326">
    <property type="entry name" value="KR_dom"/>
</dbReference>
<proteinExistence type="predicted"/>
<dbReference type="SUPFAM" id="SSF51735">
    <property type="entry name" value="NAD(P)-binding Rossmann-fold domains"/>
    <property type="match status" value="2"/>
</dbReference>
<dbReference type="Pfam" id="PF00107">
    <property type="entry name" value="ADH_zinc_N"/>
    <property type="match status" value="1"/>
</dbReference>
<evidence type="ECO:0000313" key="13">
    <source>
        <dbReference type="Proteomes" id="UP000467305"/>
    </source>
</evidence>
<dbReference type="InterPro" id="IPR050444">
    <property type="entry name" value="Polyketide_Synthase"/>
</dbReference>
<dbReference type="Gene3D" id="3.40.47.10">
    <property type="match status" value="1"/>
</dbReference>
<dbReference type="PROSITE" id="PS52004">
    <property type="entry name" value="KS3_2"/>
    <property type="match status" value="1"/>
</dbReference>
<dbReference type="Pfam" id="PF00109">
    <property type="entry name" value="ketoacyl-synt"/>
    <property type="match status" value="1"/>
</dbReference>
<dbReference type="SUPFAM" id="SSF55048">
    <property type="entry name" value="Probable ACP-binding domain of malonyl-CoA ACP transacylase"/>
    <property type="match status" value="1"/>
</dbReference>
<comment type="function">
    <text evidence="7">Involved in production of the polyketide antibiotic thailandamide.</text>
</comment>
<feature type="active site" description="Proton donor; for dehydratase activity" evidence="8">
    <location>
        <position position="1092"/>
    </location>
</feature>
<dbReference type="PROSITE" id="PS52019">
    <property type="entry name" value="PKS_MFAS_DH"/>
    <property type="match status" value="1"/>
</dbReference>
<accession>A0A7J5A830</accession>
<dbReference type="Gene3D" id="3.10.129.110">
    <property type="entry name" value="Polyketide synthase dehydratase"/>
    <property type="match status" value="1"/>
</dbReference>
<dbReference type="Gene3D" id="1.10.1200.10">
    <property type="entry name" value="ACP-like"/>
    <property type="match status" value="1"/>
</dbReference>
<dbReference type="InterPro" id="IPR009081">
    <property type="entry name" value="PP-bd_ACP"/>
</dbReference>
<feature type="active site" description="Proton acceptor; for dehydratase activity" evidence="8">
    <location>
        <position position="925"/>
    </location>
</feature>
<dbReference type="PANTHER" id="PTHR45681:SF6">
    <property type="entry name" value="POLYKETIDE SYNTHASE 37"/>
    <property type="match status" value="1"/>
</dbReference>
<dbReference type="InterPro" id="IPR013154">
    <property type="entry name" value="ADH-like_N"/>
</dbReference>
<dbReference type="InterPro" id="IPR036291">
    <property type="entry name" value="NAD(P)-bd_dom_sf"/>
</dbReference>
<dbReference type="InterPro" id="IPR014030">
    <property type="entry name" value="Ketoacyl_synth_N"/>
</dbReference>
<dbReference type="SMART" id="SM00827">
    <property type="entry name" value="PKS_AT"/>
    <property type="match status" value="1"/>
</dbReference>
<keyword evidence="2" id="KW-0597">Phosphoprotein</keyword>
<name>A0A7J5A830_9FLAO</name>
<protein>
    <submittedName>
        <fullName evidence="12">SDR family NAD(P)-dependent oxidoreductase</fullName>
    </submittedName>
</protein>
<evidence type="ECO:0000256" key="8">
    <source>
        <dbReference type="PROSITE-ProRule" id="PRU01363"/>
    </source>
</evidence>
<dbReference type="EMBL" id="WAAU01000031">
    <property type="protein sequence ID" value="KAB1153658.1"/>
    <property type="molecule type" value="Genomic_DNA"/>
</dbReference>
<evidence type="ECO:0000256" key="7">
    <source>
        <dbReference type="ARBA" id="ARBA00054155"/>
    </source>
</evidence>
<dbReference type="InterPro" id="IPR020806">
    <property type="entry name" value="PKS_PP-bd"/>
</dbReference>
<keyword evidence="13" id="KW-1185">Reference proteome</keyword>
<dbReference type="SMART" id="SM00829">
    <property type="entry name" value="PKS_ER"/>
    <property type="match status" value="1"/>
</dbReference>
<dbReference type="Gene3D" id="3.40.50.720">
    <property type="entry name" value="NAD(P)-binding Rossmann-like Domain"/>
    <property type="match status" value="2"/>
</dbReference>
<dbReference type="InterPro" id="IPR016035">
    <property type="entry name" value="Acyl_Trfase/lysoPLipase"/>
</dbReference>
<evidence type="ECO:0000256" key="5">
    <source>
        <dbReference type="ARBA" id="ARBA00023268"/>
    </source>
</evidence>
<feature type="region of interest" description="N-terminal hotdog fold" evidence="8">
    <location>
        <begin position="887"/>
        <end position="1016"/>
    </location>
</feature>
<comment type="caution">
    <text evidence="12">The sequence shown here is derived from an EMBL/GenBank/DDBJ whole genome shotgun (WGS) entry which is preliminary data.</text>
</comment>
<dbReference type="CDD" id="cd00833">
    <property type="entry name" value="PKS"/>
    <property type="match status" value="1"/>
</dbReference>
<dbReference type="InterPro" id="IPR014043">
    <property type="entry name" value="Acyl_transferase_dom"/>
</dbReference>
<dbReference type="OrthoDB" id="4317020at2"/>
<evidence type="ECO:0000259" key="10">
    <source>
        <dbReference type="PROSITE" id="PS52004"/>
    </source>
</evidence>
<evidence type="ECO:0000256" key="4">
    <source>
        <dbReference type="ARBA" id="ARBA00022857"/>
    </source>
</evidence>
<dbReference type="Gene3D" id="3.90.180.10">
    <property type="entry name" value="Medium-chain alcohol dehydrogenases, catalytic domain"/>
    <property type="match status" value="1"/>
</dbReference>
<gene>
    <name evidence="12" type="ORF">F7018_16465</name>
</gene>
<dbReference type="PROSITE" id="PS50075">
    <property type="entry name" value="CARRIER"/>
    <property type="match status" value="1"/>
</dbReference>
<keyword evidence="5" id="KW-0511">Multifunctional enzyme</keyword>
<dbReference type="Pfam" id="PF08659">
    <property type="entry name" value="KR"/>
    <property type="match status" value="1"/>
</dbReference>
<dbReference type="Pfam" id="PF02801">
    <property type="entry name" value="Ketoacyl-synt_C"/>
    <property type="match status" value="1"/>
</dbReference>
<dbReference type="InterPro" id="IPR016039">
    <property type="entry name" value="Thiolase-like"/>
</dbReference>
<dbReference type="InterPro" id="IPR016036">
    <property type="entry name" value="Malonyl_transacylase_ACP-bd"/>
</dbReference>
<feature type="domain" description="Carrier" evidence="9">
    <location>
        <begin position="2036"/>
        <end position="2110"/>
    </location>
</feature>
<dbReference type="Gene3D" id="3.30.70.3290">
    <property type="match status" value="1"/>
</dbReference>
<dbReference type="SUPFAM" id="SSF50129">
    <property type="entry name" value="GroES-like"/>
    <property type="match status" value="1"/>
</dbReference>
<feature type="region of interest" description="C-terminal hotdog fold" evidence="8">
    <location>
        <begin position="1031"/>
        <end position="1169"/>
    </location>
</feature>
<evidence type="ECO:0000256" key="1">
    <source>
        <dbReference type="ARBA" id="ARBA00022450"/>
    </source>
</evidence>
<dbReference type="InterPro" id="IPR020807">
    <property type="entry name" value="PKS_DH"/>
</dbReference>
<dbReference type="InterPro" id="IPR014031">
    <property type="entry name" value="Ketoacyl_synth_C"/>
</dbReference>
<keyword evidence="4" id="KW-0521">NADP</keyword>
<dbReference type="InterPro" id="IPR049551">
    <property type="entry name" value="PKS_DH_C"/>
</dbReference>
<dbReference type="Pfam" id="PF14765">
    <property type="entry name" value="PS-DH"/>
    <property type="match status" value="1"/>
</dbReference>
<evidence type="ECO:0000256" key="6">
    <source>
        <dbReference type="ARBA" id="ARBA00023315"/>
    </source>
</evidence>
<evidence type="ECO:0000259" key="9">
    <source>
        <dbReference type="PROSITE" id="PS50075"/>
    </source>
</evidence>
<dbReference type="Pfam" id="PF16197">
    <property type="entry name" value="KAsynt_C_assoc"/>
    <property type="match status" value="1"/>
</dbReference>
<feature type="domain" description="Ketosynthase family 3 (KS3)" evidence="10">
    <location>
        <begin position="5"/>
        <end position="432"/>
    </location>
</feature>
<dbReference type="InterPro" id="IPR013149">
    <property type="entry name" value="ADH-like_C"/>
</dbReference>